<gene>
    <name evidence="2" type="ORF">C6N14_07950</name>
</gene>
<dbReference type="Pfam" id="PF00535">
    <property type="entry name" value="Glycos_transf_2"/>
    <property type="match status" value="1"/>
</dbReference>
<dbReference type="EMBL" id="PYGR01000027">
    <property type="protein sequence ID" value="PTO35399.1"/>
    <property type="molecule type" value="Genomic_DNA"/>
</dbReference>
<proteinExistence type="predicted"/>
<name>A0A2T5DCC4_ENTMU</name>
<dbReference type="Proteomes" id="UP000244022">
    <property type="component" value="Unassembled WGS sequence"/>
</dbReference>
<dbReference type="AlphaFoldDB" id="A0A2T5DCC4"/>
<dbReference type="SUPFAM" id="SSF53448">
    <property type="entry name" value="Nucleotide-diphospho-sugar transferases"/>
    <property type="match status" value="1"/>
</dbReference>
<dbReference type="CDD" id="cd00761">
    <property type="entry name" value="Glyco_tranf_GTA_type"/>
    <property type="match status" value="1"/>
</dbReference>
<evidence type="ECO:0000259" key="1">
    <source>
        <dbReference type="Pfam" id="PF00535"/>
    </source>
</evidence>
<evidence type="ECO:0000313" key="3">
    <source>
        <dbReference type="Proteomes" id="UP000244022"/>
    </source>
</evidence>
<comment type="caution">
    <text evidence="2">The sequence shown here is derived from an EMBL/GenBank/DDBJ whole genome shotgun (WGS) entry which is preliminary data.</text>
</comment>
<dbReference type="PANTHER" id="PTHR43685:SF2">
    <property type="entry name" value="GLYCOSYLTRANSFERASE 2-LIKE DOMAIN-CONTAINING PROTEIN"/>
    <property type="match status" value="1"/>
</dbReference>
<evidence type="ECO:0000313" key="2">
    <source>
        <dbReference type="EMBL" id="PTO35399.1"/>
    </source>
</evidence>
<dbReference type="InterPro" id="IPR001173">
    <property type="entry name" value="Glyco_trans_2-like"/>
</dbReference>
<dbReference type="PANTHER" id="PTHR43685">
    <property type="entry name" value="GLYCOSYLTRANSFERASE"/>
    <property type="match status" value="1"/>
</dbReference>
<accession>A0A2T5DCC4</accession>
<dbReference type="InterPro" id="IPR050834">
    <property type="entry name" value="Glycosyltransf_2"/>
</dbReference>
<sequence>MVKEELVTAIITTVNRDTELIRAIESIERQTYKEIEIVVVIDGVNNRIKKMLQNYKTNCILPLECFETIEKKGGNYARNFGIDQAKGKYIALLDDDDEWLPEKIEQQLNLCRSFQNKSIIFCSVINKMKSTEVVLPRKNFDNSNGNIVDYLFSYRYGLKSGFIQTSTLFGSKNIFEEVHFDNELVKHQDWDWVIQASNKGIPFKHIKEPLVIYHNEEQVNRVGRSGTYKFSMEWIEKNCNKIKKKYYYLFLYTVIQLAISSDNDLGYEEKKTELTNIRNKVPYSEKLSITYLYYFIKTNRNLKKARTRI</sequence>
<protein>
    <recommendedName>
        <fullName evidence="1">Glycosyltransferase 2-like domain-containing protein</fullName>
    </recommendedName>
</protein>
<feature type="domain" description="Glycosyltransferase 2-like" evidence="1">
    <location>
        <begin position="9"/>
        <end position="144"/>
    </location>
</feature>
<dbReference type="RefSeq" id="WP_108145927.1">
    <property type="nucleotide sequence ID" value="NZ_PYGR01000027.1"/>
</dbReference>
<dbReference type="InterPro" id="IPR029044">
    <property type="entry name" value="Nucleotide-diphossugar_trans"/>
</dbReference>
<dbReference type="Gene3D" id="3.90.550.10">
    <property type="entry name" value="Spore Coat Polysaccharide Biosynthesis Protein SpsA, Chain A"/>
    <property type="match status" value="1"/>
</dbReference>
<organism evidence="2 3">
    <name type="scientific">Enterococcus mundtii</name>
    <dbReference type="NCBI Taxonomy" id="53346"/>
    <lineage>
        <taxon>Bacteria</taxon>
        <taxon>Bacillati</taxon>
        <taxon>Bacillota</taxon>
        <taxon>Bacilli</taxon>
        <taxon>Lactobacillales</taxon>
        <taxon>Enterococcaceae</taxon>
        <taxon>Enterococcus</taxon>
    </lineage>
</organism>
<reference evidence="2 3" key="1">
    <citation type="submission" date="2018-03" db="EMBL/GenBank/DDBJ databases">
        <title>Draft genome sequences of four Enterococcus mundtii strains isolated from beef slaughterhouses in Kenya.</title>
        <authorList>
            <person name="Wambui J."/>
            <person name="Stevens M."/>
            <person name="Njage P."/>
            <person name="Stephan R."/>
            <person name="Tasara T."/>
        </authorList>
    </citation>
    <scope>NUCLEOTIDE SEQUENCE [LARGE SCALE GENOMIC DNA]</scope>
    <source>
        <strain evidence="2 3">H18-EM</strain>
    </source>
</reference>